<dbReference type="InterPro" id="IPR036236">
    <property type="entry name" value="Znf_C2H2_sf"/>
</dbReference>
<feature type="region of interest" description="Disordered" evidence="6">
    <location>
        <begin position="443"/>
        <end position="506"/>
    </location>
</feature>
<dbReference type="PROSITE" id="PS51257">
    <property type="entry name" value="PROKAR_LIPOPROTEIN"/>
    <property type="match status" value="1"/>
</dbReference>
<feature type="compositionally biased region" description="Polar residues" evidence="6">
    <location>
        <begin position="869"/>
        <end position="888"/>
    </location>
</feature>
<evidence type="ECO:0000313" key="8">
    <source>
        <dbReference type="Proteomes" id="UP000829291"/>
    </source>
</evidence>
<keyword evidence="4" id="KW-0862">Zinc</keyword>
<gene>
    <name evidence="9" type="primary">LOC107216631</name>
</gene>
<feature type="region of interest" description="Disordered" evidence="6">
    <location>
        <begin position="869"/>
        <end position="893"/>
    </location>
</feature>
<accession>A0ABM3FTY2</accession>
<keyword evidence="8" id="KW-1185">Reference proteome</keyword>
<feature type="domain" description="C2H2-type" evidence="7">
    <location>
        <begin position="181"/>
        <end position="208"/>
    </location>
</feature>
<feature type="compositionally biased region" description="Polar residues" evidence="6">
    <location>
        <begin position="607"/>
        <end position="663"/>
    </location>
</feature>
<dbReference type="InterPro" id="IPR013087">
    <property type="entry name" value="Znf_C2H2_type"/>
</dbReference>
<feature type="compositionally biased region" description="Polar residues" evidence="6">
    <location>
        <begin position="275"/>
        <end position="287"/>
    </location>
</feature>
<reference evidence="9" key="1">
    <citation type="submission" date="2025-08" db="UniProtKB">
        <authorList>
            <consortium name="RefSeq"/>
        </authorList>
    </citation>
    <scope>IDENTIFICATION</scope>
    <source>
        <tissue evidence="9">Thorax and Abdomen</tissue>
    </source>
</reference>
<dbReference type="GeneID" id="107216631"/>
<evidence type="ECO:0000256" key="3">
    <source>
        <dbReference type="ARBA" id="ARBA00022771"/>
    </source>
</evidence>
<dbReference type="Pfam" id="PF00096">
    <property type="entry name" value="zf-C2H2"/>
    <property type="match status" value="1"/>
</dbReference>
<dbReference type="SUPFAM" id="SSF57667">
    <property type="entry name" value="beta-beta-alpha zinc fingers"/>
    <property type="match status" value="1"/>
</dbReference>
<evidence type="ECO:0000256" key="6">
    <source>
        <dbReference type="SAM" id="MobiDB-lite"/>
    </source>
</evidence>
<proteinExistence type="predicted"/>
<feature type="compositionally biased region" description="Basic and acidic residues" evidence="6">
    <location>
        <begin position="316"/>
        <end position="334"/>
    </location>
</feature>
<name>A0ABM3FTY2_NEOLC</name>
<feature type="region of interest" description="Disordered" evidence="6">
    <location>
        <begin position="275"/>
        <end position="351"/>
    </location>
</feature>
<dbReference type="Gene3D" id="3.30.160.60">
    <property type="entry name" value="Classic Zinc Finger"/>
    <property type="match status" value="1"/>
</dbReference>
<keyword evidence="1" id="KW-0479">Metal-binding</keyword>
<evidence type="ECO:0000256" key="4">
    <source>
        <dbReference type="ARBA" id="ARBA00022833"/>
    </source>
</evidence>
<dbReference type="PANTHER" id="PTHR24379:SF121">
    <property type="entry name" value="C2H2-TYPE DOMAIN-CONTAINING PROTEIN"/>
    <property type="match status" value="1"/>
</dbReference>
<evidence type="ECO:0000313" key="9">
    <source>
        <dbReference type="RefSeq" id="XP_046591463.1"/>
    </source>
</evidence>
<feature type="compositionally biased region" description="Polar residues" evidence="6">
    <location>
        <begin position="306"/>
        <end position="315"/>
    </location>
</feature>
<keyword evidence="2" id="KW-0677">Repeat</keyword>
<feature type="region of interest" description="Disordered" evidence="6">
    <location>
        <begin position="604"/>
        <end position="668"/>
    </location>
</feature>
<dbReference type="SMART" id="SM00355">
    <property type="entry name" value="ZnF_C2H2"/>
    <property type="match status" value="5"/>
</dbReference>
<evidence type="ECO:0000256" key="1">
    <source>
        <dbReference type="ARBA" id="ARBA00022723"/>
    </source>
</evidence>
<feature type="compositionally biased region" description="Polar residues" evidence="6">
    <location>
        <begin position="955"/>
        <end position="966"/>
    </location>
</feature>
<dbReference type="PANTHER" id="PTHR24379">
    <property type="entry name" value="KRAB AND ZINC FINGER DOMAIN-CONTAINING"/>
    <property type="match status" value="1"/>
</dbReference>
<evidence type="ECO:0000259" key="7">
    <source>
        <dbReference type="PROSITE" id="PS50157"/>
    </source>
</evidence>
<evidence type="ECO:0000256" key="5">
    <source>
        <dbReference type="PROSITE-ProRule" id="PRU00042"/>
    </source>
</evidence>
<keyword evidence="3 5" id="KW-0863">Zinc-finger</keyword>
<dbReference type="Pfam" id="PF13912">
    <property type="entry name" value="zf-C2H2_6"/>
    <property type="match status" value="1"/>
</dbReference>
<feature type="compositionally biased region" description="Polar residues" evidence="6">
    <location>
        <begin position="464"/>
        <end position="489"/>
    </location>
</feature>
<organism evidence="8 9">
    <name type="scientific">Neodiprion lecontei</name>
    <name type="common">Redheaded pine sawfly</name>
    <dbReference type="NCBI Taxonomy" id="441921"/>
    <lineage>
        <taxon>Eukaryota</taxon>
        <taxon>Metazoa</taxon>
        <taxon>Ecdysozoa</taxon>
        <taxon>Arthropoda</taxon>
        <taxon>Hexapoda</taxon>
        <taxon>Insecta</taxon>
        <taxon>Pterygota</taxon>
        <taxon>Neoptera</taxon>
        <taxon>Endopterygota</taxon>
        <taxon>Hymenoptera</taxon>
        <taxon>Tenthredinoidea</taxon>
        <taxon>Diprionidae</taxon>
        <taxon>Diprioninae</taxon>
        <taxon>Neodiprion</taxon>
    </lineage>
</organism>
<dbReference type="Proteomes" id="UP000829291">
    <property type="component" value="Chromosome 3"/>
</dbReference>
<dbReference type="PROSITE" id="PS50157">
    <property type="entry name" value="ZINC_FINGER_C2H2_2"/>
    <property type="match status" value="2"/>
</dbReference>
<protein>
    <submittedName>
        <fullName evidence="9">Uncharacterized protein LOC107216631 isoform X1</fullName>
    </submittedName>
</protein>
<sequence length="1158" mass="127431">MQSVVRWAGKLVTCGTVGNLPFVCACRFPSTNTCKREVTHTLSTFTNTFLHGYVVWVRRARWGKATHNFMAARTVNLPLQQIQVVGRGQNGHGHVLKQDSNRSQQHSFVRRRAVGIFHVSARVEPELVMLEMSNPLQDDLIAFNSTAEANSPEITKEAIAEESDAHASEPNELTPSSTEVSVCEICNRQFLKKKDLRSHFLVHVGQPRVVLNRIPNRKPAKKHVTDTYRLDPEKKGSLKLTLKKQGSTDSLKLTLKKSSISQDFAVVNTNLDSENYQRNDVAGSGTNDSKDTSNTENDADEPFENVTINQQSYENNDYKTDERTDPLQDRDRPPFMDINEGDSGVGSDTVNAPEREDQAIEDQPSIDGLGNSEKVLPEIDDHEESDAIEATCREAIENLKKLGEDTRTVDPLADTGLPIEANTDETTAMIQQLTENSSISIIPKSSICPIPSPKPNSAHEIQGEASQSPKSNPDFNWNELSSDLSNRNTENTDKQGEQTVDQADPHTGSLLQNFLMEHHRRNENETSLSSNLPPGETEYVSLERLAETVSTCRVCNEKFPDITQLDVHKTNAGHFQCNIPDCVNLIFNSLREVSVHKAQAHGAPISPNLNQLSPHVNTSSPHGGSLGSTHSSNSPQLSRTSPLRSPHQTGTPPFISGNKNQRLSPPVNFDQLPAPVQQLAQQVQRMPLPQPQLPPSLPPGVNTLIPGPHYYQSRGGRPPMYNMPGPPQQMHFPPHLSHLYPPYNTAAYQHMSGAPPLMSQMPHQMSRGRYPAPHNLRAPRIPSQAGQAVPRQRLKRSAQLVAPPPQHQQMHAASKQRRMDVLVPDRNEDADCHIIAQQKRNDGLPVIQSVQGAVQPSVRNDSTIHLTDSITLSVRQPAQTGNSSSPTGKKSDAKAVANVLAARGITVTPAASKNKSSEQGKQLPQPQLRAPPSPSQAVNVTSLNLNSAISIIPATSQRKQQEQQGQFAVPQTRPSKQLTSDVDRPPRPPTVDLTQDTPQPLHHMTRRGRPSKAMLTCQVCDKIFQNQEMLTQHMATHQTPSKLLHKCHQCPAQYPTAQALAQHIQTYHKETETMLQNGGAELALPVVDLKSHQVLNRLSSLGIQSYIPLSQLSAQTGGYFGLPIVTRDGVRNSSICNLAALGANSVLSLGPLKYLPPR</sequence>
<feature type="region of interest" description="Disordered" evidence="6">
    <location>
        <begin position="955"/>
        <end position="1010"/>
    </location>
</feature>
<dbReference type="RefSeq" id="XP_046591463.1">
    <property type="nucleotide sequence ID" value="XM_046735507.1"/>
</dbReference>
<feature type="region of interest" description="Disordered" evidence="6">
    <location>
        <begin position="907"/>
        <end position="937"/>
    </location>
</feature>
<evidence type="ECO:0000256" key="2">
    <source>
        <dbReference type="ARBA" id="ARBA00022737"/>
    </source>
</evidence>
<feature type="domain" description="C2H2-type" evidence="7">
    <location>
        <begin position="1015"/>
        <end position="1042"/>
    </location>
</feature>
<feature type="compositionally biased region" description="Polar residues" evidence="6">
    <location>
        <begin position="909"/>
        <end position="925"/>
    </location>
</feature>
<dbReference type="PROSITE" id="PS00028">
    <property type="entry name" value="ZINC_FINGER_C2H2_1"/>
    <property type="match status" value="4"/>
</dbReference>